<evidence type="ECO:0000256" key="1">
    <source>
        <dbReference type="ARBA" id="ARBA00004167"/>
    </source>
</evidence>
<keyword evidence="2" id="KW-0813">Transport</keyword>
<evidence type="ECO:0000256" key="2">
    <source>
        <dbReference type="ARBA" id="ARBA00022448"/>
    </source>
</evidence>
<keyword evidence="7" id="KW-0472">Membrane</keyword>
<evidence type="ECO:0000256" key="6">
    <source>
        <dbReference type="ARBA" id="ARBA00023010"/>
    </source>
</evidence>
<keyword evidence="4" id="KW-0653">Protein transport</keyword>
<keyword evidence="6" id="KW-0811">Translocation</keyword>
<evidence type="ECO:0000256" key="5">
    <source>
        <dbReference type="ARBA" id="ARBA00022989"/>
    </source>
</evidence>
<evidence type="ECO:0000313" key="10">
    <source>
        <dbReference type="Proteomes" id="UP001059822"/>
    </source>
</evidence>
<dbReference type="InterPro" id="IPR003369">
    <property type="entry name" value="TatA/B/E"/>
</dbReference>
<dbReference type="AlphaFoldDB" id="A0A9Q9BZ95"/>
<evidence type="ECO:0000256" key="3">
    <source>
        <dbReference type="ARBA" id="ARBA00022692"/>
    </source>
</evidence>
<evidence type="ECO:0008006" key="12">
    <source>
        <dbReference type="Google" id="ProtNLM"/>
    </source>
</evidence>
<evidence type="ECO:0000256" key="4">
    <source>
        <dbReference type="ARBA" id="ARBA00022927"/>
    </source>
</evidence>
<dbReference type="EMBL" id="CP089285">
    <property type="protein sequence ID" value="UTO56195.1"/>
    <property type="molecule type" value="Genomic_DNA"/>
</dbReference>
<proteinExistence type="predicted"/>
<name>A0A9Q9BZ95_9RICK</name>
<evidence type="ECO:0000256" key="7">
    <source>
        <dbReference type="ARBA" id="ARBA00023136"/>
    </source>
</evidence>
<dbReference type="RefSeq" id="WP_218194172.1">
    <property type="nucleotide sequence ID" value="NZ_CP054597.1"/>
</dbReference>
<comment type="subcellular location">
    <subcellularLocation>
        <location evidence="1">Membrane</location>
        <topology evidence="1">Single-pass membrane protein</topology>
    </subcellularLocation>
</comment>
<keyword evidence="11" id="KW-1185">Reference proteome</keyword>
<evidence type="ECO:0000313" key="9">
    <source>
        <dbReference type="EMBL" id="UTO56195.1"/>
    </source>
</evidence>
<keyword evidence="5" id="KW-1133">Transmembrane helix</keyword>
<sequence>MFSIGLSEIIVIIVVGCLMLDPKKLPHVIKDIQTLYKKIFIIRQELINTAKSINICDIDDNEEENVIKKKIIGNDGNVYEAYEIKNLINNKEAKSYDSKNTNS</sequence>
<dbReference type="EMBL" id="CP089286">
    <property type="protein sequence ID" value="UTO55275.1"/>
    <property type="molecule type" value="Genomic_DNA"/>
</dbReference>
<dbReference type="Pfam" id="PF02416">
    <property type="entry name" value="TatA_B_E"/>
    <property type="match status" value="1"/>
</dbReference>
<reference evidence="8" key="1">
    <citation type="journal article" date="2022" name="Microorganisms">
        <title>Assembly and Comparison of Ca. Neoehrlichia mikurensis Genomes.</title>
        <authorList>
            <person name="Azagi T."/>
            <person name="Dirks R.P."/>
            <person name="Yebra-Pimentel E.S."/>
            <person name="Schaap P.J."/>
            <person name="Koehorst J.J."/>
            <person name="Esser H.J."/>
            <person name="Sprong H."/>
        </authorList>
    </citation>
    <scope>NUCLEOTIDE SEQUENCE</scope>
    <source>
        <strain evidence="9">18-2804</strain>
        <strain evidence="8">18-2837</strain>
    </source>
</reference>
<dbReference type="Proteomes" id="UP001059822">
    <property type="component" value="Chromosome"/>
</dbReference>
<evidence type="ECO:0000313" key="11">
    <source>
        <dbReference type="Proteomes" id="UP001059985"/>
    </source>
</evidence>
<accession>A0A9Q9BZ95</accession>
<keyword evidence="3" id="KW-0812">Transmembrane</keyword>
<protein>
    <recommendedName>
        <fullName evidence="12">Sec-independent protein translocase protein TatB</fullName>
    </recommendedName>
</protein>
<organism evidence="8 10">
    <name type="scientific">Neoehrlichia mikurensis</name>
    <dbReference type="NCBI Taxonomy" id="89586"/>
    <lineage>
        <taxon>Bacteria</taxon>
        <taxon>Pseudomonadati</taxon>
        <taxon>Pseudomonadota</taxon>
        <taxon>Alphaproteobacteria</taxon>
        <taxon>Rickettsiales</taxon>
        <taxon>Anaplasmataceae</taxon>
        <taxon>Candidatus Neoehrlichia</taxon>
    </lineage>
</organism>
<gene>
    <name evidence="9" type="ORF">LUA81_03695</name>
    <name evidence="8" type="ORF">LUA82_03730</name>
</gene>
<evidence type="ECO:0000313" key="8">
    <source>
        <dbReference type="EMBL" id="UTO55275.1"/>
    </source>
</evidence>
<dbReference type="Proteomes" id="UP001059985">
    <property type="component" value="Chromosome"/>
</dbReference>